<keyword evidence="1" id="KW-0472">Membrane</keyword>
<keyword evidence="3" id="KW-1185">Reference proteome</keyword>
<organism evidence="2 3">
    <name type="scientific">Diceros bicornis minor</name>
    <name type="common">South-central black rhinoceros</name>
    <dbReference type="NCBI Taxonomy" id="77932"/>
    <lineage>
        <taxon>Eukaryota</taxon>
        <taxon>Metazoa</taxon>
        <taxon>Chordata</taxon>
        <taxon>Craniata</taxon>
        <taxon>Vertebrata</taxon>
        <taxon>Euteleostomi</taxon>
        <taxon>Mammalia</taxon>
        <taxon>Eutheria</taxon>
        <taxon>Laurasiatheria</taxon>
        <taxon>Perissodactyla</taxon>
        <taxon>Rhinocerotidae</taxon>
        <taxon>Diceros</taxon>
    </lineage>
</organism>
<evidence type="ECO:0000256" key="1">
    <source>
        <dbReference type="SAM" id="Phobius"/>
    </source>
</evidence>
<feature type="transmembrane region" description="Helical" evidence="1">
    <location>
        <begin position="33"/>
        <end position="52"/>
    </location>
</feature>
<evidence type="ECO:0000313" key="3">
    <source>
        <dbReference type="Proteomes" id="UP000551758"/>
    </source>
</evidence>
<comment type="caution">
    <text evidence="2">The sequence shown here is derived from an EMBL/GenBank/DDBJ whole genome shotgun (WGS) entry which is preliminary data.</text>
</comment>
<dbReference type="Proteomes" id="UP000551758">
    <property type="component" value="Unassembled WGS sequence"/>
</dbReference>
<reference evidence="2 3" key="1">
    <citation type="journal article" date="2020" name="Mol. Biol. Evol.">
        <title>Interspecific Gene Flow and the Evolution of Specialization in Black and White Rhinoceros.</title>
        <authorList>
            <person name="Moodley Y."/>
            <person name="Westbury M.V."/>
            <person name="Russo I.M."/>
            <person name="Gopalakrishnan S."/>
            <person name="Rakotoarivelo A."/>
            <person name="Olsen R.A."/>
            <person name="Prost S."/>
            <person name="Tunstall T."/>
            <person name="Ryder O.A."/>
            <person name="Dalen L."/>
            <person name="Bruford M.W."/>
        </authorList>
    </citation>
    <scope>NUCLEOTIDE SEQUENCE [LARGE SCALE GENOMIC DNA]</scope>
    <source>
        <strain evidence="2">SBR-YM</strain>
        <tissue evidence="2">Skin</tissue>
    </source>
</reference>
<evidence type="ECO:0000313" key="2">
    <source>
        <dbReference type="EMBL" id="KAF5912692.1"/>
    </source>
</evidence>
<sequence>MQFNQWNVLSFLNSPFESCLSFGSMFLNTDPNLTFLCGLGLLLLFLCYLVGIPTLPTFWKTKVFQESLISQGSPIKGLLYNTCVSTHFLHNPLSWFPRLETLPEGNRGEKEADFYYEKALGGGLLSVL</sequence>
<proteinExistence type="predicted"/>
<keyword evidence="1" id="KW-1133">Transmembrane helix</keyword>
<gene>
    <name evidence="2" type="ORF">HPG69_007682</name>
</gene>
<dbReference type="AlphaFoldDB" id="A0A7J7EA58"/>
<name>A0A7J7EA58_DICBM</name>
<protein>
    <submittedName>
        <fullName evidence="2">Uncharacterized protein</fullName>
    </submittedName>
</protein>
<keyword evidence="1" id="KW-0812">Transmembrane</keyword>
<dbReference type="EMBL" id="JACDTQ010003801">
    <property type="protein sequence ID" value="KAF5912692.1"/>
    <property type="molecule type" value="Genomic_DNA"/>
</dbReference>
<accession>A0A7J7EA58</accession>